<proteinExistence type="predicted"/>
<dbReference type="RefSeq" id="WP_226765710.1">
    <property type="nucleotide sequence ID" value="NZ_BAAAEO010000001.1"/>
</dbReference>
<comment type="caution">
    <text evidence="1">The sequence shown here is derived from an EMBL/GenBank/DDBJ whole genome shotgun (WGS) entry which is preliminary data.</text>
</comment>
<dbReference type="EMBL" id="BAAAEO010000001">
    <property type="protein sequence ID" value="GAA0539415.1"/>
    <property type="molecule type" value="Genomic_DNA"/>
</dbReference>
<accession>A0ABN1DCD2</accession>
<organism evidence="1 2">
    <name type="scientific">Rheinheimera aquimaris</name>
    <dbReference type="NCBI Taxonomy" id="412437"/>
    <lineage>
        <taxon>Bacteria</taxon>
        <taxon>Pseudomonadati</taxon>
        <taxon>Pseudomonadota</taxon>
        <taxon>Gammaproteobacteria</taxon>
        <taxon>Chromatiales</taxon>
        <taxon>Chromatiaceae</taxon>
        <taxon>Rheinheimera</taxon>
    </lineage>
</organism>
<protein>
    <submittedName>
        <fullName evidence="1">Uncharacterized protein</fullName>
    </submittedName>
</protein>
<name>A0ABN1DCD2_9GAMM</name>
<gene>
    <name evidence="1" type="ORF">GCM10009098_03690</name>
</gene>
<dbReference type="Proteomes" id="UP001501169">
    <property type="component" value="Unassembled WGS sequence"/>
</dbReference>
<keyword evidence="2" id="KW-1185">Reference proteome</keyword>
<sequence length="321" mass="37030">MKRIQLSVPFSVDLTKESSWENLNSSGTSFGIVRCHFQLNERLLNEPHQVGEALAVYKSPKGVGAQHVISSSFELEEVKQISSIEKFLFESESTATFASELALKIGFNKENSISGKIKSELSEKLKQGVTKSLEINESQKIRDSTSFEITNTIDPNVTAPIVAVPVFKRKSFDLLLGYVDFLRVDYERDMLWLRRKSRKYPRIVDFNNHPNRIEFGIPLATIKYWEFLPKSSVLMLEDEHIVQVENSEQLTIEPPHCEKRKFVKFPDVPSLYQIANAAFPKKWILRKSPTNQWTEDMLKNIELDEVKKANNGWWRKYGKNS</sequence>
<reference evidence="1 2" key="1">
    <citation type="journal article" date="2019" name="Int. J. Syst. Evol. Microbiol.">
        <title>The Global Catalogue of Microorganisms (GCM) 10K type strain sequencing project: providing services to taxonomists for standard genome sequencing and annotation.</title>
        <authorList>
            <consortium name="The Broad Institute Genomics Platform"/>
            <consortium name="The Broad Institute Genome Sequencing Center for Infectious Disease"/>
            <person name="Wu L."/>
            <person name="Ma J."/>
        </authorList>
    </citation>
    <scope>NUCLEOTIDE SEQUENCE [LARGE SCALE GENOMIC DNA]</scope>
    <source>
        <strain evidence="1 2">JCM 14331</strain>
    </source>
</reference>
<evidence type="ECO:0000313" key="2">
    <source>
        <dbReference type="Proteomes" id="UP001501169"/>
    </source>
</evidence>
<evidence type="ECO:0000313" key="1">
    <source>
        <dbReference type="EMBL" id="GAA0539415.1"/>
    </source>
</evidence>